<dbReference type="GO" id="GO:0005737">
    <property type="term" value="C:cytoplasm"/>
    <property type="evidence" value="ECO:0007669"/>
    <property type="project" value="UniProtKB-ARBA"/>
</dbReference>
<dbReference type="GO" id="GO:0006412">
    <property type="term" value="P:translation"/>
    <property type="evidence" value="ECO:0007669"/>
    <property type="project" value="UniProtKB-UniRule"/>
</dbReference>
<dbReference type="HAMAP" id="MF_01363">
    <property type="entry name" value="Ribosomal_bL21"/>
    <property type="match status" value="1"/>
</dbReference>
<dbReference type="InterPro" id="IPR001787">
    <property type="entry name" value="Ribosomal_bL21"/>
</dbReference>
<keyword evidence="4 5" id="KW-0699">rRNA-binding</keyword>
<dbReference type="OrthoDB" id="9813334at2"/>
<dbReference type="GO" id="GO:0003735">
    <property type="term" value="F:structural constituent of ribosome"/>
    <property type="evidence" value="ECO:0007669"/>
    <property type="project" value="InterPro"/>
</dbReference>
<dbReference type="GO" id="GO:1990904">
    <property type="term" value="C:ribonucleoprotein complex"/>
    <property type="evidence" value="ECO:0007669"/>
    <property type="project" value="UniProtKB-KW"/>
</dbReference>
<keyword evidence="4 5" id="KW-0694">RNA-binding</keyword>
<comment type="caution">
    <text evidence="6">The sequence shown here is derived from an EMBL/GenBank/DDBJ whole genome shotgun (WGS) entry which is preliminary data.</text>
</comment>
<evidence type="ECO:0000256" key="2">
    <source>
        <dbReference type="ARBA" id="ARBA00022980"/>
    </source>
</evidence>
<dbReference type="Proteomes" id="UP000236895">
    <property type="component" value="Unassembled WGS sequence"/>
</dbReference>
<dbReference type="Proteomes" id="UP000033731">
    <property type="component" value="Unassembled WGS sequence"/>
</dbReference>
<keyword evidence="2 4" id="KW-0689">Ribosomal protein</keyword>
<dbReference type="InterPro" id="IPR036164">
    <property type="entry name" value="bL21-like_sf"/>
</dbReference>
<reference evidence="7 10" key="2">
    <citation type="journal article" date="2017" name="PLoS ONE">
        <title>Genomic sequence of 'Candidatus Liberibacter solanacearum' haplotype C and its comparison with haplotype A and B genomes.</title>
        <authorList>
            <person name="Wang J."/>
            <person name="Haapalainen M."/>
            <person name="Schott T."/>
            <person name="Thompson S.M."/>
            <person name="Smith G.R."/>
            <person name="Nissinen A.I."/>
            <person name="Pirhonen M."/>
        </authorList>
    </citation>
    <scope>NUCLEOTIDE SEQUENCE [LARGE SCALE GENOMIC DNA]</scope>
    <source>
        <strain evidence="7 10">FIN111</strain>
    </source>
</reference>
<reference evidence="6 9" key="1">
    <citation type="journal article" date="2015" name="Phytopathology">
        <title>Genomes of Candidatus Liberibacter solanacearum haplotype A from New Zealand and the USA suggest significant genome plasticity in the species.</title>
        <authorList>
            <person name="Thompson S.M."/>
            <person name="Johnson C.P."/>
            <person name="Lu A.Y."/>
            <person name="Frampton R.A."/>
            <person name="Sullivan K.L."/>
            <person name="Fiers M.W."/>
            <person name="Crowhurst R.N."/>
            <person name="Pitman A.R."/>
            <person name="Scott I."/>
            <person name="Gudmestad N.C."/>
            <person name="Smith G.R."/>
        </authorList>
    </citation>
    <scope>NUCLEOTIDE SEQUENCE [LARGE SCALE GENOMIC DNA]</scope>
    <source>
        <strain evidence="6 9">LsoNZ1</strain>
    </source>
</reference>
<dbReference type="Pfam" id="PF00829">
    <property type="entry name" value="Ribosomal_L21p"/>
    <property type="match status" value="1"/>
</dbReference>
<evidence type="ECO:0000313" key="11">
    <source>
        <dbReference type="Proteomes" id="UP000236895"/>
    </source>
</evidence>
<dbReference type="RefSeq" id="WP_013461825.1">
    <property type="nucleotide sequence ID" value="NZ_JMTK01000002.1"/>
</dbReference>
<dbReference type="AlphaFoldDB" id="A0A095BFA6"/>
<evidence type="ECO:0000256" key="4">
    <source>
        <dbReference type="HAMAP-Rule" id="MF_01363"/>
    </source>
</evidence>
<evidence type="ECO:0000313" key="7">
    <source>
        <dbReference type="EMBL" id="ONI59625.1"/>
    </source>
</evidence>
<dbReference type="PANTHER" id="PTHR21349:SF0">
    <property type="entry name" value="LARGE RIBOSOMAL SUBUNIT PROTEIN BL21M"/>
    <property type="match status" value="1"/>
</dbReference>
<dbReference type="EMBL" id="LVWB01000011">
    <property type="protein sequence ID" value="ONI59625.1"/>
    <property type="molecule type" value="Genomic_DNA"/>
</dbReference>
<dbReference type="GO" id="GO:0019843">
    <property type="term" value="F:rRNA binding"/>
    <property type="evidence" value="ECO:0007669"/>
    <property type="project" value="UniProtKB-UniRule"/>
</dbReference>
<dbReference type="EMBL" id="JMTK01000002">
    <property type="protein sequence ID" value="KJZ82294.1"/>
    <property type="molecule type" value="Genomic_DNA"/>
</dbReference>
<dbReference type="NCBIfam" id="TIGR00061">
    <property type="entry name" value="L21"/>
    <property type="match status" value="1"/>
</dbReference>
<protein>
    <recommendedName>
        <fullName evidence="4">Large ribosomal subunit protein bL21</fullName>
    </recommendedName>
</protein>
<dbReference type="GeneID" id="96885922"/>
<reference evidence="8 11" key="3">
    <citation type="submission" date="2018-11" db="EMBL/GenBank/DDBJ databases">
        <title>Genome Analysis of Haplotype D of Candidatus Liberibacter Solanacearum.</title>
        <authorList>
            <person name="Katsir L."/>
            <person name="Ruan Z."/>
            <person name="Santos Garcia D."/>
            <person name="Piasezky A."/>
            <person name="Jiang J."/>
            <person name="Sela N."/>
            <person name="Freilich S."/>
            <person name="Bahar O."/>
        </authorList>
    </citation>
    <scope>NUCLEOTIDE SEQUENCE [LARGE SCALE GENOMIC DNA]</scope>
    <source>
        <strain evidence="11">haplotype D1</strain>
        <strain evidence="8">ISR100</strain>
    </source>
</reference>
<organism evidence="6 9">
    <name type="scientific">Candidatus Liberibacter solanacearum</name>
    <dbReference type="NCBI Taxonomy" id="556287"/>
    <lineage>
        <taxon>Bacteria</taxon>
        <taxon>Pseudomonadati</taxon>
        <taxon>Pseudomonadota</taxon>
        <taxon>Alphaproteobacteria</taxon>
        <taxon>Hyphomicrobiales</taxon>
        <taxon>Rhizobiaceae</taxon>
        <taxon>Liberibacter</taxon>
    </lineage>
</organism>
<dbReference type="Proteomes" id="UP000189542">
    <property type="component" value="Unassembled WGS sequence"/>
</dbReference>
<keyword evidence="3 4" id="KW-0687">Ribonucleoprotein</keyword>
<proteinExistence type="inferred from homology"/>
<dbReference type="InterPro" id="IPR028909">
    <property type="entry name" value="bL21-like"/>
</dbReference>
<gene>
    <name evidence="4 8" type="primary">rplU</name>
    <name evidence="7" type="ORF">AYO25_03180</name>
    <name evidence="8" type="ORF">C0030_002000</name>
    <name evidence="6" type="ORF">DJ66_1041</name>
</gene>
<evidence type="ECO:0000256" key="3">
    <source>
        <dbReference type="ARBA" id="ARBA00023274"/>
    </source>
</evidence>
<evidence type="ECO:0000313" key="8">
    <source>
        <dbReference type="EMBL" id="RPD37452.1"/>
    </source>
</evidence>
<dbReference type="EMBL" id="PKRU02000009">
    <property type="protein sequence ID" value="RPD37452.1"/>
    <property type="molecule type" value="Genomic_DNA"/>
</dbReference>
<evidence type="ECO:0000256" key="5">
    <source>
        <dbReference type="RuleBase" id="RU000562"/>
    </source>
</evidence>
<dbReference type="SUPFAM" id="SSF141091">
    <property type="entry name" value="L21p-like"/>
    <property type="match status" value="1"/>
</dbReference>
<evidence type="ECO:0000313" key="9">
    <source>
        <dbReference type="Proteomes" id="UP000033731"/>
    </source>
</evidence>
<comment type="function">
    <text evidence="4 5">This protein binds to 23S rRNA in the presence of protein L20.</text>
</comment>
<accession>A0A095BFA6</accession>
<dbReference type="PATRIC" id="fig|556287.8.peg.1046"/>
<evidence type="ECO:0000313" key="10">
    <source>
        <dbReference type="Proteomes" id="UP000189542"/>
    </source>
</evidence>
<evidence type="ECO:0000256" key="1">
    <source>
        <dbReference type="ARBA" id="ARBA00008563"/>
    </source>
</evidence>
<sequence length="103" mass="11622">MFAIIKHGGKQRRVAATDTITVEKIVAQDGDNIRFDNVLAIGNDQSLSIGTPCVEGAYVEAEVIKQLRTKKVIIFKKRRRQNSKRTQGHRQEMTMVRITNIVA</sequence>
<evidence type="ECO:0000313" key="6">
    <source>
        <dbReference type="EMBL" id="KJZ82294.1"/>
    </source>
</evidence>
<keyword evidence="9" id="KW-1185">Reference proteome</keyword>
<dbReference type="PANTHER" id="PTHR21349">
    <property type="entry name" value="50S RIBOSOMAL PROTEIN L21"/>
    <property type="match status" value="1"/>
</dbReference>
<comment type="similarity">
    <text evidence="1 4 5">Belongs to the bacterial ribosomal protein bL21 family.</text>
</comment>
<comment type="subunit">
    <text evidence="4">Part of the 50S ribosomal subunit. Contacts protein L20.</text>
</comment>
<dbReference type="GO" id="GO:0005840">
    <property type="term" value="C:ribosome"/>
    <property type="evidence" value="ECO:0007669"/>
    <property type="project" value="UniProtKB-KW"/>
</dbReference>
<name>A0A095BFA6_9HYPH</name>